<evidence type="ECO:0000313" key="4">
    <source>
        <dbReference type="Proteomes" id="UP001230504"/>
    </source>
</evidence>
<dbReference type="EMBL" id="JAHLJV010000352">
    <property type="protein sequence ID" value="KAK1561347.1"/>
    <property type="molecule type" value="Genomic_DNA"/>
</dbReference>
<evidence type="ECO:0000313" key="3">
    <source>
        <dbReference type="EMBL" id="KAK1561347.1"/>
    </source>
</evidence>
<keyword evidence="4" id="KW-1185">Reference proteome</keyword>
<gene>
    <name evidence="3" type="ORF">LY79DRAFT_688423</name>
</gene>
<reference evidence="3" key="1">
    <citation type="submission" date="2021-06" db="EMBL/GenBank/DDBJ databases">
        <title>Comparative genomics, transcriptomics and evolutionary studies reveal genomic signatures of adaptation to plant cell wall in hemibiotrophic fungi.</title>
        <authorList>
            <consortium name="DOE Joint Genome Institute"/>
            <person name="Baroncelli R."/>
            <person name="Diaz J.F."/>
            <person name="Benocci T."/>
            <person name="Peng M."/>
            <person name="Battaglia E."/>
            <person name="Haridas S."/>
            <person name="Andreopoulos W."/>
            <person name="Labutti K."/>
            <person name="Pangilinan J."/>
            <person name="Floch G.L."/>
            <person name="Makela M.R."/>
            <person name="Henrissat B."/>
            <person name="Grigoriev I.V."/>
            <person name="Crouch J.A."/>
            <person name="De Vries R.P."/>
            <person name="Sukno S.A."/>
            <person name="Thon M.R."/>
        </authorList>
    </citation>
    <scope>NUCLEOTIDE SEQUENCE</scope>
    <source>
        <strain evidence="3">CBS 125086</strain>
    </source>
</reference>
<proteinExistence type="predicted"/>
<sequence length="570" mass="62666">MLNYMLLCLALLGLSSLASSSVPYARDGDIAVGDKWRPYDQVEIFQAGATRGLEGILELRFMPMLNDARGCFPYAAVDKDGAHGMGLKPTGKSGGDCRDDSKGQLYARVGTSNGRTGVMYSWYLPKVQTDTEHHKHWYLSIVVWVHSECNPAADDCNIVGVSYSSGAETYDTSMSGETLYSSGHNGTGPVKTHPIVGYDGQVKVFPSQDGDQHALGPPLISWEKLSLAARQQLNGFQYENARCPFNDNNFQESLDAAFNESFYTSLTSRSNKPSVPQPPPPSSRAKGPDLACMGQGPSFNPSNCVFSPIQDDGSVLDLTDAEAILRFMNVKTFLRYFKGSRADLTNTCVFYTKAVSPARKNVGLAITATKWACGESQKRRYTMWHLLPNAMDAASHPGVRDFYTPQKVGGWLDALRIAQEKYEATKPPGVVPPFNRYFQAGSQAMAEACYGDIVIVTETPSELAQYEPGKKYQVAGRTNVFWSHERPVIQRKVKAGEATLYVLDANTKKTYKVTDIDTFKIGPAVKLRRDLSSAYETSDIFERSRIRASGNMCKTSGLGSLRSGQDWFGS</sequence>
<comment type="caution">
    <text evidence="3">The sequence shown here is derived from an EMBL/GenBank/DDBJ whole genome shotgun (WGS) entry which is preliminary data.</text>
</comment>
<dbReference type="PANTHER" id="PTHR33657:SF6">
    <property type="entry name" value="SECRETED PROTEIN"/>
    <property type="match status" value="1"/>
</dbReference>
<feature type="region of interest" description="Disordered" evidence="1">
    <location>
        <begin position="268"/>
        <end position="292"/>
    </location>
</feature>
<dbReference type="InterPro" id="IPR008701">
    <property type="entry name" value="NPP1"/>
</dbReference>
<evidence type="ECO:0000256" key="1">
    <source>
        <dbReference type="SAM" id="MobiDB-lite"/>
    </source>
</evidence>
<dbReference type="PANTHER" id="PTHR33657">
    <property type="entry name" value="DOMAIN PROTEIN, PUTATIVE (AFU_ORTHOLOGUE AFUA_5G00600)-RELATED"/>
    <property type="match status" value="1"/>
</dbReference>
<accession>A0AAD8UVP1</accession>
<organism evidence="3 4">
    <name type="scientific">Colletotrichum navitas</name>
    <dbReference type="NCBI Taxonomy" id="681940"/>
    <lineage>
        <taxon>Eukaryota</taxon>
        <taxon>Fungi</taxon>
        <taxon>Dikarya</taxon>
        <taxon>Ascomycota</taxon>
        <taxon>Pezizomycotina</taxon>
        <taxon>Sordariomycetes</taxon>
        <taxon>Hypocreomycetidae</taxon>
        <taxon>Glomerellales</taxon>
        <taxon>Glomerellaceae</taxon>
        <taxon>Colletotrichum</taxon>
        <taxon>Colletotrichum graminicola species complex</taxon>
    </lineage>
</organism>
<keyword evidence="2" id="KW-0732">Signal</keyword>
<feature type="signal peptide" evidence="2">
    <location>
        <begin position="1"/>
        <end position="20"/>
    </location>
</feature>
<dbReference type="AlphaFoldDB" id="A0AAD8UVP1"/>
<protein>
    <submittedName>
        <fullName evidence="3">Necrosis inducing protein-domain-containing protein</fullName>
    </submittedName>
</protein>
<dbReference type="Pfam" id="PF05630">
    <property type="entry name" value="NPP1"/>
    <property type="match status" value="1"/>
</dbReference>
<feature type="chain" id="PRO_5042167007" evidence="2">
    <location>
        <begin position="21"/>
        <end position="570"/>
    </location>
</feature>
<dbReference type="RefSeq" id="XP_060406629.1">
    <property type="nucleotide sequence ID" value="XM_060564694.1"/>
</dbReference>
<evidence type="ECO:0000256" key="2">
    <source>
        <dbReference type="SAM" id="SignalP"/>
    </source>
</evidence>
<dbReference type="Proteomes" id="UP001230504">
    <property type="component" value="Unassembled WGS sequence"/>
</dbReference>
<name>A0AAD8UVP1_9PEZI</name>
<dbReference type="GeneID" id="85448934"/>